<proteinExistence type="predicted"/>
<dbReference type="EMBL" id="JAZGUE010000005">
    <property type="protein sequence ID" value="KAL2266595.1"/>
    <property type="molecule type" value="Genomic_DNA"/>
</dbReference>
<evidence type="ECO:0000256" key="1">
    <source>
        <dbReference type="SAM" id="MobiDB-lite"/>
    </source>
</evidence>
<evidence type="ECO:0000313" key="2">
    <source>
        <dbReference type="EMBL" id="KAL2266595.1"/>
    </source>
</evidence>
<protein>
    <submittedName>
        <fullName evidence="2">Uncharacterized protein</fullName>
    </submittedName>
</protein>
<gene>
    <name evidence="2" type="ORF">VTJ83DRAFT_5947</name>
</gene>
<feature type="region of interest" description="Disordered" evidence="1">
    <location>
        <begin position="135"/>
        <end position="211"/>
    </location>
</feature>
<organism evidence="2 3">
    <name type="scientific">Remersonia thermophila</name>
    <dbReference type="NCBI Taxonomy" id="72144"/>
    <lineage>
        <taxon>Eukaryota</taxon>
        <taxon>Fungi</taxon>
        <taxon>Dikarya</taxon>
        <taxon>Ascomycota</taxon>
        <taxon>Pezizomycotina</taxon>
        <taxon>Sordariomycetes</taxon>
        <taxon>Sordariomycetidae</taxon>
        <taxon>Sordariales</taxon>
        <taxon>Sordariales incertae sedis</taxon>
        <taxon>Remersonia</taxon>
    </lineage>
</organism>
<comment type="caution">
    <text evidence="2">The sequence shown here is derived from an EMBL/GenBank/DDBJ whole genome shotgun (WGS) entry which is preliminary data.</text>
</comment>
<evidence type="ECO:0000313" key="3">
    <source>
        <dbReference type="Proteomes" id="UP001600064"/>
    </source>
</evidence>
<dbReference type="GeneID" id="98127247"/>
<accession>A0ABR4D916</accession>
<keyword evidence="3" id="KW-1185">Reference proteome</keyword>
<feature type="compositionally biased region" description="Polar residues" evidence="1">
    <location>
        <begin position="41"/>
        <end position="53"/>
    </location>
</feature>
<feature type="compositionally biased region" description="Polar residues" evidence="1">
    <location>
        <begin position="347"/>
        <end position="360"/>
    </location>
</feature>
<feature type="compositionally biased region" description="Basic and acidic residues" evidence="1">
    <location>
        <begin position="22"/>
        <end position="39"/>
    </location>
</feature>
<feature type="region of interest" description="Disordered" evidence="1">
    <location>
        <begin position="1"/>
        <end position="65"/>
    </location>
</feature>
<feature type="compositionally biased region" description="Low complexity" evidence="1">
    <location>
        <begin position="287"/>
        <end position="304"/>
    </location>
</feature>
<feature type="compositionally biased region" description="Low complexity" evidence="1">
    <location>
        <begin position="160"/>
        <end position="179"/>
    </location>
</feature>
<reference evidence="2 3" key="1">
    <citation type="journal article" date="2024" name="Commun. Biol.">
        <title>Comparative genomic analysis of thermophilic fungi reveals convergent evolutionary adaptations and gene losses.</title>
        <authorList>
            <person name="Steindorff A.S."/>
            <person name="Aguilar-Pontes M.V."/>
            <person name="Robinson A.J."/>
            <person name="Andreopoulos B."/>
            <person name="LaButti K."/>
            <person name="Kuo A."/>
            <person name="Mondo S."/>
            <person name="Riley R."/>
            <person name="Otillar R."/>
            <person name="Haridas S."/>
            <person name="Lipzen A."/>
            <person name="Grimwood J."/>
            <person name="Schmutz J."/>
            <person name="Clum A."/>
            <person name="Reid I.D."/>
            <person name="Moisan M.C."/>
            <person name="Butler G."/>
            <person name="Nguyen T.T.M."/>
            <person name="Dewar K."/>
            <person name="Conant G."/>
            <person name="Drula E."/>
            <person name="Henrissat B."/>
            <person name="Hansel C."/>
            <person name="Singer S."/>
            <person name="Hutchinson M.I."/>
            <person name="de Vries R.P."/>
            <person name="Natvig D.O."/>
            <person name="Powell A.J."/>
            <person name="Tsang A."/>
            <person name="Grigoriev I.V."/>
        </authorList>
    </citation>
    <scope>NUCLEOTIDE SEQUENCE [LARGE SCALE GENOMIC DNA]</scope>
    <source>
        <strain evidence="2 3">ATCC 22073</strain>
    </source>
</reference>
<feature type="compositionally biased region" description="Low complexity" evidence="1">
    <location>
        <begin position="1"/>
        <end position="20"/>
    </location>
</feature>
<name>A0ABR4D916_9PEZI</name>
<feature type="region of interest" description="Disordered" evidence="1">
    <location>
        <begin position="228"/>
        <end position="360"/>
    </location>
</feature>
<sequence>MPILRNPFARRPSPAAANPAIQDEKRGGDPAHPGFEKVDTVGTTRTSMSSMLSNIRGRRSQDTGEYKMSVVDDSGVYLPPSPVEREAVWPRHYLARTSGDHRRSMSSAGVGGEIEQFPISRESFDSYRRSFDVSARTPVRHGHRPRQSLDSHPRMLPLFSSRSDLSSASSRSTTSWGASTHITTPEEESETRFEEVQLDDETEEGKDQRQKGYLSGLKLGRGLLGHHDEHEEQQHQQQQQQHQHQQKKRNIFSFGRSNADTEHEDHPAPGPYPAEAPRNSFEEAPLGTTAASASTQPSSGASTGMSRFLPPLPAISLPLGGGKKKAAGGGSNVQEAELKPMGVPSEAGTTEASQMQEVKI</sequence>
<dbReference type="RefSeq" id="XP_070865322.1">
    <property type="nucleotide sequence ID" value="XM_071012603.1"/>
</dbReference>
<dbReference type="Proteomes" id="UP001600064">
    <property type="component" value="Unassembled WGS sequence"/>
</dbReference>